<evidence type="ECO:0000259" key="9">
    <source>
        <dbReference type="Pfam" id="PF01288"/>
    </source>
</evidence>
<dbReference type="Proteomes" id="UP000502706">
    <property type="component" value="Chromosome"/>
</dbReference>
<dbReference type="AlphaFoldDB" id="A0A6G8PV24"/>
<sequence length="88" mass="9300">MPGVEAALGRDRKGEKLPRTVDVDLLLFGEEVLEGPYLVVPHPGVERAFNLRGLADLDAGLHIPGRGTVGELLAHVSLEGVAEHGGEL</sequence>
<evidence type="ECO:0000256" key="3">
    <source>
        <dbReference type="ARBA" id="ARBA00013253"/>
    </source>
</evidence>
<keyword evidence="8" id="KW-0289">Folate biosynthesis</keyword>
<dbReference type="KEGG" id="rmar:GBA65_05455"/>
<gene>
    <name evidence="10" type="ORF">GBA65_05455</name>
</gene>
<evidence type="ECO:0000256" key="8">
    <source>
        <dbReference type="ARBA" id="ARBA00022909"/>
    </source>
</evidence>
<dbReference type="GO" id="GO:0005524">
    <property type="term" value="F:ATP binding"/>
    <property type="evidence" value="ECO:0007669"/>
    <property type="project" value="UniProtKB-KW"/>
</dbReference>
<protein>
    <recommendedName>
        <fullName evidence="3">2-amino-4-hydroxy-6-hydroxymethyldihydropteridine diphosphokinase</fullName>
        <ecNumber evidence="3">2.7.6.3</ecNumber>
    </recommendedName>
</protein>
<comment type="catalytic activity">
    <reaction evidence="1">
        <text>6-hydroxymethyl-7,8-dihydropterin + ATP = (7,8-dihydropterin-6-yl)methyl diphosphate + AMP + H(+)</text>
        <dbReference type="Rhea" id="RHEA:11412"/>
        <dbReference type="ChEBI" id="CHEBI:15378"/>
        <dbReference type="ChEBI" id="CHEBI:30616"/>
        <dbReference type="ChEBI" id="CHEBI:44841"/>
        <dbReference type="ChEBI" id="CHEBI:72950"/>
        <dbReference type="ChEBI" id="CHEBI:456215"/>
        <dbReference type="EC" id="2.7.6.3"/>
    </reaction>
</comment>
<dbReference type="UniPathway" id="UPA00077">
    <property type="reaction ID" value="UER00155"/>
</dbReference>
<evidence type="ECO:0000256" key="2">
    <source>
        <dbReference type="ARBA" id="ARBA00005051"/>
    </source>
</evidence>
<keyword evidence="4" id="KW-0808">Transferase</keyword>
<evidence type="ECO:0000256" key="4">
    <source>
        <dbReference type="ARBA" id="ARBA00022679"/>
    </source>
</evidence>
<keyword evidence="7" id="KW-0067">ATP-binding</keyword>
<dbReference type="InterPro" id="IPR035907">
    <property type="entry name" value="Hppk_sf"/>
</dbReference>
<dbReference type="EC" id="2.7.6.3" evidence="3"/>
<dbReference type="Gene3D" id="3.30.70.560">
    <property type="entry name" value="7,8-Dihydro-6-hydroxymethylpterin-pyrophosphokinase HPPK"/>
    <property type="match status" value="1"/>
</dbReference>
<dbReference type="GO" id="GO:0046654">
    <property type="term" value="P:tetrahydrofolate biosynthetic process"/>
    <property type="evidence" value="ECO:0007669"/>
    <property type="project" value="UniProtKB-UniPathway"/>
</dbReference>
<evidence type="ECO:0000256" key="1">
    <source>
        <dbReference type="ARBA" id="ARBA00000198"/>
    </source>
</evidence>
<dbReference type="GO" id="GO:0046656">
    <property type="term" value="P:folic acid biosynthetic process"/>
    <property type="evidence" value="ECO:0007669"/>
    <property type="project" value="UniProtKB-KW"/>
</dbReference>
<evidence type="ECO:0000256" key="5">
    <source>
        <dbReference type="ARBA" id="ARBA00022741"/>
    </source>
</evidence>
<dbReference type="SUPFAM" id="SSF55083">
    <property type="entry name" value="6-hydroxymethyl-7,8-dihydropterin pyrophosphokinase, HPPK"/>
    <property type="match status" value="1"/>
</dbReference>
<accession>A0A6G8PV24</accession>
<dbReference type="PANTHER" id="PTHR43071:SF1">
    <property type="entry name" value="2-AMINO-4-HYDROXY-6-HYDROXYMETHYLDIHYDROPTERIDINE PYROPHOSPHOKINASE"/>
    <property type="match status" value="1"/>
</dbReference>
<dbReference type="GO" id="GO:0016301">
    <property type="term" value="F:kinase activity"/>
    <property type="evidence" value="ECO:0007669"/>
    <property type="project" value="UniProtKB-KW"/>
</dbReference>
<keyword evidence="5" id="KW-0547">Nucleotide-binding</keyword>
<name>A0A6G8PV24_9ACTN</name>
<comment type="pathway">
    <text evidence="2">Cofactor biosynthesis; tetrahydrofolate biosynthesis; 2-amino-4-hydroxy-6-hydroxymethyl-7,8-dihydropteridine diphosphate from 7,8-dihydroneopterin triphosphate: step 4/4.</text>
</comment>
<dbReference type="GO" id="GO:0003848">
    <property type="term" value="F:2-amino-4-hydroxy-6-hydroxymethyldihydropteridine diphosphokinase activity"/>
    <property type="evidence" value="ECO:0007669"/>
    <property type="project" value="UniProtKB-EC"/>
</dbReference>
<dbReference type="PANTHER" id="PTHR43071">
    <property type="entry name" value="2-AMINO-4-HYDROXY-6-HYDROXYMETHYLDIHYDROPTERIDINE PYROPHOSPHOKINASE"/>
    <property type="match status" value="1"/>
</dbReference>
<keyword evidence="6" id="KW-0418">Kinase</keyword>
<proteinExistence type="predicted"/>
<organism evidence="10 11">
    <name type="scientific">Rubrobacter marinus</name>
    <dbReference type="NCBI Taxonomy" id="2653852"/>
    <lineage>
        <taxon>Bacteria</taxon>
        <taxon>Bacillati</taxon>
        <taxon>Actinomycetota</taxon>
        <taxon>Rubrobacteria</taxon>
        <taxon>Rubrobacterales</taxon>
        <taxon>Rubrobacteraceae</taxon>
        <taxon>Rubrobacter</taxon>
    </lineage>
</organism>
<evidence type="ECO:0000313" key="11">
    <source>
        <dbReference type="Proteomes" id="UP000502706"/>
    </source>
</evidence>
<feature type="domain" description="7,8-dihydro-6-hydroxymethylpterin-pyrophosphokinase" evidence="9">
    <location>
        <begin position="4"/>
        <end position="58"/>
    </location>
</feature>
<evidence type="ECO:0000313" key="10">
    <source>
        <dbReference type="EMBL" id="QIN78052.1"/>
    </source>
</evidence>
<reference evidence="10 11" key="1">
    <citation type="submission" date="2019-10" db="EMBL/GenBank/DDBJ databases">
        <title>Rubrobacter sp nov SCSIO 52915 isolated from a deep-sea sediment in the South China Sea.</title>
        <authorList>
            <person name="Chen R.W."/>
        </authorList>
    </citation>
    <scope>NUCLEOTIDE SEQUENCE [LARGE SCALE GENOMIC DNA]</scope>
    <source>
        <strain evidence="10 11">SCSIO 52915</strain>
    </source>
</reference>
<dbReference type="EMBL" id="CP045121">
    <property type="protein sequence ID" value="QIN78052.1"/>
    <property type="molecule type" value="Genomic_DNA"/>
</dbReference>
<keyword evidence="11" id="KW-1185">Reference proteome</keyword>
<dbReference type="Pfam" id="PF01288">
    <property type="entry name" value="HPPK"/>
    <property type="match status" value="1"/>
</dbReference>
<evidence type="ECO:0000256" key="7">
    <source>
        <dbReference type="ARBA" id="ARBA00022840"/>
    </source>
</evidence>
<evidence type="ECO:0000256" key="6">
    <source>
        <dbReference type="ARBA" id="ARBA00022777"/>
    </source>
</evidence>
<dbReference type="InterPro" id="IPR000550">
    <property type="entry name" value="Hppk"/>
</dbReference>